<dbReference type="RefSeq" id="WP_214096256.1">
    <property type="nucleotide sequence ID" value="NZ_CAJNOB010000008.1"/>
</dbReference>
<accession>A0A8J2FNQ8</accession>
<protein>
    <submittedName>
        <fullName evidence="1">Uncharacterized protein</fullName>
    </submittedName>
</protein>
<dbReference type="EMBL" id="CAJNOB010000008">
    <property type="protein sequence ID" value="CAF0694455.1"/>
    <property type="molecule type" value="Genomic_DNA"/>
</dbReference>
<gene>
    <name evidence="1" type="ORF">MPNT_160059</name>
</gene>
<organism evidence="1 2">
    <name type="scientific">Candidatus Methylacidithermus pantelleriae</name>
    <dbReference type="NCBI Taxonomy" id="2744239"/>
    <lineage>
        <taxon>Bacteria</taxon>
        <taxon>Pseudomonadati</taxon>
        <taxon>Verrucomicrobiota</taxon>
        <taxon>Methylacidiphilae</taxon>
        <taxon>Methylacidiphilales</taxon>
        <taxon>Methylacidiphilaceae</taxon>
        <taxon>Candidatus Methylacidithermus</taxon>
    </lineage>
</organism>
<evidence type="ECO:0000313" key="1">
    <source>
        <dbReference type="EMBL" id="CAF0694455.1"/>
    </source>
</evidence>
<keyword evidence="2" id="KW-1185">Reference proteome</keyword>
<name>A0A8J2FNQ8_9BACT</name>
<sequence>MALLICVGRYCSGLLFFGAIAKPYWAQFVVLSLAKRSYGGVSRSNSWARLASSFILRLARRRRRMYRVAPRARVYSSVVQLPCTLDRLGL</sequence>
<dbReference type="AlphaFoldDB" id="A0A8J2FNQ8"/>
<proteinExistence type="predicted"/>
<dbReference type="Proteomes" id="UP000663859">
    <property type="component" value="Unassembled WGS sequence"/>
</dbReference>
<evidence type="ECO:0000313" key="2">
    <source>
        <dbReference type="Proteomes" id="UP000663859"/>
    </source>
</evidence>
<reference evidence="1" key="1">
    <citation type="submission" date="2021-02" db="EMBL/GenBank/DDBJ databases">
        <authorList>
            <person name="Cremers G."/>
            <person name="Picone N."/>
        </authorList>
    </citation>
    <scope>NUCLEOTIDE SEQUENCE</scope>
    <source>
        <strain evidence="1">PQ17</strain>
    </source>
</reference>
<comment type="caution">
    <text evidence="1">The sequence shown here is derived from an EMBL/GenBank/DDBJ whole genome shotgun (WGS) entry which is preliminary data.</text>
</comment>